<dbReference type="InterPro" id="IPR051604">
    <property type="entry name" value="Ergot_Alk_Oxidoreductase"/>
</dbReference>
<sequence length="287" mass="30409">MSDQPTVLITAATGNVGPHAAAELLARGARVRALVLPDDPAVGRLPAAVEVFRGDLGDPDSVEPALDGVDGVFLMWPFFTLDTSTAPAVVARIASAPRRVALVSSVGVHIGLEPVDNNCHAYLESLLSPTDLEWTFLRTTGFFANAMGFADQVRGGDVVRFPYGAATRTSVHERDLAAVGAEALVSGGLGGRALLVSGPERMSQARQVEVIGEVLGRPVGWVDVEHDAARRAMVDAGWPPSYADGALEYFATLTEEPEVGSDVVAEVTGRPAATFREWVHERVDAFR</sequence>
<evidence type="ECO:0000313" key="2">
    <source>
        <dbReference type="EMBL" id="MBM7814526.1"/>
    </source>
</evidence>
<reference evidence="2 5" key="1">
    <citation type="submission" date="2021-01" db="EMBL/GenBank/DDBJ databases">
        <title>Sequencing the genomes of 1000 actinobacteria strains.</title>
        <authorList>
            <person name="Klenk H.-P."/>
        </authorList>
    </citation>
    <scope>NUCLEOTIDE SEQUENCE [LARGE SCALE GENOMIC DNA]</scope>
    <source>
        <strain evidence="2 5">DSM 44581</strain>
    </source>
</reference>
<feature type="domain" description="NAD(P)-binding" evidence="1">
    <location>
        <begin position="12"/>
        <end position="184"/>
    </location>
</feature>
<dbReference type="Proteomes" id="UP001195724">
    <property type="component" value="Unassembled WGS sequence"/>
</dbReference>
<dbReference type="PANTHER" id="PTHR43162">
    <property type="match status" value="1"/>
</dbReference>
<keyword evidence="5" id="KW-1185">Reference proteome</keyword>
<name>A0A8T8HW55_9PSEU</name>
<protein>
    <submittedName>
        <fullName evidence="3">NAD(P)H-binding protein</fullName>
    </submittedName>
    <submittedName>
        <fullName evidence="2">Uncharacterized protein YbjT (DUF2867 family)</fullName>
    </submittedName>
</protein>
<dbReference type="EMBL" id="CP072788">
    <property type="protein sequence ID" value="QTR02823.1"/>
    <property type="molecule type" value="Genomic_DNA"/>
</dbReference>
<dbReference type="AlphaFoldDB" id="A0A8T8HW55"/>
<dbReference type="PANTHER" id="PTHR43162:SF1">
    <property type="entry name" value="PRESTALK A DIFFERENTIATION PROTEIN A"/>
    <property type="match status" value="1"/>
</dbReference>
<dbReference type="EMBL" id="JAFBCL010000001">
    <property type="protein sequence ID" value="MBM7814526.1"/>
    <property type="molecule type" value="Genomic_DNA"/>
</dbReference>
<dbReference type="Proteomes" id="UP000671828">
    <property type="component" value="Chromosome"/>
</dbReference>
<dbReference type="Gene3D" id="3.90.25.10">
    <property type="entry name" value="UDP-galactose 4-epimerase, domain 1"/>
    <property type="match status" value="1"/>
</dbReference>
<evidence type="ECO:0000259" key="1">
    <source>
        <dbReference type="Pfam" id="PF13460"/>
    </source>
</evidence>
<gene>
    <name evidence="3" type="ORF">J7S33_28005</name>
    <name evidence="2" type="ORF">JOE68_005391</name>
</gene>
<organism evidence="3 4">
    <name type="scientific">Saccharothrix algeriensis</name>
    <dbReference type="NCBI Taxonomy" id="173560"/>
    <lineage>
        <taxon>Bacteria</taxon>
        <taxon>Bacillati</taxon>
        <taxon>Actinomycetota</taxon>
        <taxon>Actinomycetes</taxon>
        <taxon>Pseudonocardiales</taxon>
        <taxon>Pseudonocardiaceae</taxon>
        <taxon>Saccharothrix</taxon>
    </lineage>
</organism>
<dbReference type="SUPFAM" id="SSF51735">
    <property type="entry name" value="NAD(P)-binding Rossmann-fold domains"/>
    <property type="match status" value="1"/>
</dbReference>
<dbReference type="InterPro" id="IPR016040">
    <property type="entry name" value="NAD(P)-bd_dom"/>
</dbReference>
<dbReference type="InterPro" id="IPR036291">
    <property type="entry name" value="NAD(P)-bd_dom_sf"/>
</dbReference>
<dbReference type="Pfam" id="PF13460">
    <property type="entry name" value="NAD_binding_10"/>
    <property type="match status" value="1"/>
</dbReference>
<dbReference type="RefSeq" id="WP_204845148.1">
    <property type="nucleotide sequence ID" value="NZ_JAFBCL010000001.1"/>
</dbReference>
<accession>A0A8T8HW55</accession>
<proteinExistence type="predicted"/>
<evidence type="ECO:0000313" key="5">
    <source>
        <dbReference type="Proteomes" id="UP001195724"/>
    </source>
</evidence>
<dbReference type="Gene3D" id="3.40.50.720">
    <property type="entry name" value="NAD(P)-binding Rossmann-like Domain"/>
    <property type="match status" value="1"/>
</dbReference>
<evidence type="ECO:0000313" key="4">
    <source>
        <dbReference type="Proteomes" id="UP000671828"/>
    </source>
</evidence>
<reference evidence="3" key="2">
    <citation type="submission" date="2021-04" db="EMBL/GenBank/DDBJ databases">
        <title>Saccharothrix algeriensis WGS.</title>
        <authorList>
            <person name="Stuskova K."/>
            <person name="Hakalova E."/>
            <person name="Tebbal A.B."/>
            <person name="Eichmeier A."/>
        </authorList>
    </citation>
    <scope>NUCLEOTIDE SEQUENCE</scope>
    <source>
        <strain evidence="3">NRRL B-24137</strain>
    </source>
</reference>
<evidence type="ECO:0000313" key="3">
    <source>
        <dbReference type="EMBL" id="QTR02823.1"/>
    </source>
</evidence>